<comment type="similarity">
    <text evidence="1">Belongs to the short-chain dehydrogenases/reductases (SDR) family.</text>
</comment>
<evidence type="ECO:0000256" key="3">
    <source>
        <dbReference type="ARBA" id="ARBA00023002"/>
    </source>
</evidence>
<keyword evidence="2" id="KW-0521">NADP</keyword>
<keyword evidence="3" id="KW-0560">Oxidoreductase</keyword>
<keyword evidence="5" id="KW-1185">Reference proteome</keyword>
<dbReference type="GO" id="GO:0016491">
    <property type="term" value="F:oxidoreductase activity"/>
    <property type="evidence" value="ECO:0007669"/>
    <property type="project" value="UniProtKB-KW"/>
</dbReference>
<dbReference type="RefSeq" id="WP_244354632.1">
    <property type="nucleotide sequence ID" value="NZ_JAJNNZ010000001.1"/>
</dbReference>
<evidence type="ECO:0000256" key="2">
    <source>
        <dbReference type="ARBA" id="ARBA00022857"/>
    </source>
</evidence>
<comment type="caution">
    <text evidence="4">The sequence shown here is derived from an EMBL/GenBank/DDBJ whole genome shotgun (WGS) entry which is preliminary data.</text>
</comment>
<gene>
    <name evidence="4" type="ORF">LNL84_01585</name>
</gene>
<dbReference type="AlphaFoldDB" id="A0A9X2AXG8"/>
<dbReference type="InterPro" id="IPR002347">
    <property type="entry name" value="SDR_fam"/>
</dbReference>
<dbReference type="Pfam" id="PF00106">
    <property type="entry name" value="adh_short"/>
    <property type="match status" value="1"/>
</dbReference>
<sequence length="246" mass="26747">MKVALVTGAFQGIGYATCELLLEQGYAIVMADVQDCTEKATAFTQAGHKAISVTVNLADSSCFSKVSSVIESEFGHLDALINNAAILKDFGIGPIEMQEEMLREVLEINQIGPFLLTQTLIPLLKKSSAPRIVNLSTQVAQLEQLSDMNSPLKDDICAAYQMSKVGVNANTVLFAKALEEFNGKVNSCCPGWVETDMNLDDLPDYGDSQDRPKTVKEGADTSVWLATLDDNGPTAGFFTDRQRINW</sequence>
<accession>A0A9X2AXG8</accession>
<dbReference type="PANTHER" id="PTHR43490">
    <property type="entry name" value="(+)-NEOMENTHOL DEHYDROGENASE"/>
    <property type="match status" value="1"/>
</dbReference>
<organism evidence="4 5">
    <name type="scientific">Vibrio gelatinilyticus</name>
    <dbReference type="NCBI Taxonomy" id="2893468"/>
    <lineage>
        <taxon>Bacteria</taxon>
        <taxon>Pseudomonadati</taxon>
        <taxon>Pseudomonadota</taxon>
        <taxon>Gammaproteobacteria</taxon>
        <taxon>Vibrionales</taxon>
        <taxon>Vibrionaceae</taxon>
        <taxon>Vibrio</taxon>
    </lineage>
</organism>
<dbReference type="Proteomes" id="UP001139488">
    <property type="component" value="Unassembled WGS sequence"/>
</dbReference>
<dbReference type="EMBL" id="JAJNNZ010000001">
    <property type="protein sequence ID" value="MCJ2375522.1"/>
    <property type="molecule type" value="Genomic_DNA"/>
</dbReference>
<protein>
    <submittedName>
        <fullName evidence="4">SDR family NAD(P)-dependent oxidoreductase</fullName>
    </submittedName>
</protein>
<dbReference type="Gene3D" id="3.40.50.720">
    <property type="entry name" value="NAD(P)-binding Rossmann-like Domain"/>
    <property type="match status" value="1"/>
</dbReference>
<name>A0A9X2AXG8_9VIBR</name>
<evidence type="ECO:0000313" key="4">
    <source>
        <dbReference type="EMBL" id="MCJ2375522.1"/>
    </source>
</evidence>
<proteinExistence type="inferred from homology"/>
<dbReference type="PRINTS" id="PR00081">
    <property type="entry name" value="GDHRDH"/>
</dbReference>
<dbReference type="PANTHER" id="PTHR43490:SF99">
    <property type="entry name" value="SHORT-CHAIN DEHYDROGENASE_REDUCTASE"/>
    <property type="match status" value="1"/>
</dbReference>
<evidence type="ECO:0000256" key="1">
    <source>
        <dbReference type="ARBA" id="ARBA00006484"/>
    </source>
</evidence>
<dbReference type="SUPFAM" id="SSF51735">
    <property type="entry name" value="NAD(P)-binding Rossmann-fold domains"/>
    <property type="match status" value="1"/>
</dbReference>
<dbReference type="InterPro" id="IPR036291">
    <property type="entry name" value="NAD(P)-bd_dom_sf"/>
</dbReference>
<reference evidence="4" key="1">
    <citation type="submission" date="2021-11" db="EMBL/GenBank/DDBJ databases">
        <title>Vibrio ZSDE26 sp. nov. and Vibrio ZSDZ34 sp. nov., isolated from coastal seawater in Qingdao.</title>
        <authorList>
            <person name="Zhang P."/>
        </authorList>
    </citation>
    <scope>NUCLEOTIDE SEQUENCE</scope>
    <source>
        <strain evidence="4">ZSDZ34</strain>
    </source>
</reference>
<evidence type="ECO:0000313" key="5">
    <source>
        <dbReference type="Proteomes" id="UP001139488"/>
    </source>
</evidence>